<organism evidence="4 5">
    <name type="scientific">Aliikangiella marina</name>
    <dbReference type="NCBI Taxonomy" id="1712262"/>
    <lineage>
        <taxon>Bacteria</taxon>
        <taxon>Pseudomonadati</taxon>
        <taxon>Pseudomonadota</taxon>
        <taxon>Gammaproteobacteria</taxon>
        <taxon>Oceanospirillales</taxon>
        <taxon>Pleioneaceae</taxon>
        <taxon>Aliikangiella</taxon>
    </lineage>
</organism>
<dbReference type="InterPro" id="IPR030673">
    <property type="entry name" value="PyroPPase_GppA_Ppx"/>
</dbReference>
<feature type="domain" description="Ppx/GppA phosphatase N-terminal" evidence="2">
    <location>
        <begin position="24"/>
        <end position="302"/>
    </location>
</feature>
<evidence type="ECO:0000313" key="4">
    <source>
        <dbReference type="EMBL" id="TQV72168.1"/>
    </source>
</evidence>
<accession>A0A545T4S0</accession>
<dbReference type="InterPro" id="IPR048950">
    <property type="entry name" value="Ppx_GppA_C"/>
</dbReference>
<dbReference type="SUPFAM" id="SSF109604">
    <property type="entry name" value="HD-domain/PDEase-like"/>
    <property type="match status" value="1"/>
</dbReference>
<gene>
    <name evidence="4" type="ORF">FLL45_18285</name>
</gene>
<protein>
    <submittedName>
        <fullName evidence="4">Ppx/GppA family phosphatase</fullName>
    </submittedName>
</protein>
<keyword evidence="5" id="KW-1185">Reference proteome</keyword>
<dbReference type="Gene3D" id="3.30.420.150">
    <property type="entry name" value="Exopolyphosphatase. Domain 2"/>
    <property type="match status" value="1"/>
</dbReference>
<keyword evidence="1" id="KW-0378">Hydrolase</keyword>
<dbReference type="Pfam" id="PF02541">
    <property type="entry name" value="Ppx-GppA"/>
    <property type="match status" value="1"/>
</dbReference>
<dbReference type="AlphaFoldDB" id="A0A545T4S0"/>
<dbReference type="RefSeq" id="WP_142943498.1">
    <property type="nucleotide sequence ID" value="NZ_VIKR01000005.1"/>
</dbReference>
<dbReference type="InterPro" id="IPR043129">
    <property type="entry name" value="ATPase_NBD"/>
</dbReference>
<sequence>MRELYATIDLGSNSFHMLTAALEHHEIKILESTSEKVMLAEGLDKTHGIHPDAMQRGLDCIARFAQRIEAIPKDNIRIVGTNTLRAAINAQEYVDEIEKVLGVNRIDIVSGIEEARLIFLGVNHSWSGLDQFTKNLVIDIGGGSTEFIIGKNFKLKQAESLRMGCIAFQRYFPNLEINNKYFSRAVRAAKFELSNIKSDYHESTWDYSIGSAGTFKALERILVEQGLTKEGITYKGLKALKQQVLEFKSMHELDIVGLKPSRQKTIVPGLAITMAIFKSLNIKKLHISRGGLREGILYDLLGRLKSEDVRQRSITAICRRYNVPEFRSNLLARICKKLAKNTTSKYPLSGFHLKLLKWSAQCCRIGLAINHSQFQNHSAYLIRNSELSGFSIRERKILAAIVANQRRKVNLAPFDLIDLTVKEKYKLVQVIFLLRLASIIGKNGKPNRSNHLNVEFKSSTIILCVEEKWLSKHPLIQHALALESMYWSKADFNVKISLV</sequence>
<dbReference type="OrthoDB" id="9793035at2"/>
<comment type="caution">
    <text evidence="4">The sequence shown here is derived from an EMBL/GenBank/DDBJ whole genome shotgun (WGS) entry which is preliminary data.</text>
</comment>
<dbReference type="Proteomes" id="UP000317839">
    <property type="component" value="Unassembled WGS sequence"/>
</dbReference>
<dbReference type="GO" id="GO:0016462">
    <property type="term" value="F:pyrophosphatase activity"/>
    <property type="evidence" value="ECO:0007669"/>
    <property type="project" value="TreeGrafter"/>
</dbReference>
<proteinExistence type="predicted"/>
<dbReference type="EMBL" id="VIKR01000005">
    <property type="protein sequence ID" value="TQV72168.1"/>
    <property type="molecule type" value="Genomic_DNA"/>
</dbReference>
<evidence type="ECO:0000259" key="2">
    <source>
        <dbReference type="Pfam" id="PF02541"/>
    </source>
</evidence>
<dbReference type="SUPFAM" id="SSF53067">
    <property type="entry name" value="Actin-like ATPase domain"/>
    <property type="match status" value="2"/>
</dbReference>
<evidence type="ECO:0000313" key="5">
    <source>
        <dbReference type="Proteomes" id="UP000317839"/>
    </source>
</evidence>
<dbReference type="CDD" id="cd24053">
    <property type="entry name" value="ASKHA_NBD_EcPPX-GppA-like"/>
    <property type="match status" value="1"/>
</dbReference>
<dbReference type="PIRSF" id="PIRSF001267">
    <property type="entry name" value="Pyrophosphatase_GppA_Ppx"/>
    <property type="match status" value="1"/>
</dbReference>
<dbReference type="Gene3D" id="1.10.3210.10">
    <property type="entry name" value="Hypothetical protein af1432"/>
    <property type="match status" value="1"/>
</dbReference>
<evidence type="ECO:0000256" key="1">
    <source>
        <dbReference type="ARBA" id="ARBA00022801"/>
    </source>
</evidence>
<evidence type="ECO:0000259" key="3">
    <source>
        <dbReference type="Pfam" id="PF21447"/>
    </source>
</evidence>
<dbReference type="PANTHER" id="PTHR30005">
    <property type="entry name" value="EXOPOLYPHOSPHATASE"/>
    <property type="match status" value="1"/>
</dbReference>
<dbReference type="InterPro" id="IPR050273">
    <property type="entry name" value="GppA/Ppx_hydrolase"/>
</dbReference>
<dbReference type="InterPro" id="IPR003695">
    <property type="entry name" value="Ppx_GppA_N"/>
</dbReference>
<name>A0A545T4S0_9GAMM</name>
<reference evidence="4 5" key="1">
    <citation type="submission" date="2019-06" db="EMBL/GenBank/DDBJ databases">
        <title>Draft genome of Aliikangiella marina GYP-15.</title>
        <authorList>
            <person name="Wang G."/>
        </authorList>
    </citation>
    <scope>NUCLEOTIDE SEQUENCE [LARGE SCALE GENOMIC DNA]</scope>
    <source>
        <strain evidence="4 5">GYP-15</strain>
    </source>
</reference>
<dbReference type="Gene3D" id="3.30.420.40">
    <property type="match status" value="1"/>
</dbReference>
<dbReference type="PANTHER" id="PTHR30005:SF0">
    <property type="entry name" value="RETROGRADE REGULATION PROTEIN 2"/>
    <property type="match status" value="1"/>
</dbReference>
<feature type="domain" description="Ppx/GppA phosphatase C-terminal" evidence="3">
    <location>
        <begin position="309"/>
        <end position="483"/>
    </location>
</feature>
<dbReference type="Pfam" id="PF21447">
    <property type="entry name" value="Ppx-GppA_III"/>
    <property type="match status" value="1"/>
</dbReference>